<dbReference type="OrthoDB" id="408532at2759"/>
<dbReference type="GO" id="GO:0005975">
    <property type="term" value="P:carbohydrate metabolic process"/>
    <property type="evidence" value="ECO:0007669"/>
    <property type="project" value="InterPro"/>
</dbReference>
<protein>
    <recommendedName>
        <fullName evidence="4">Beta-glucuronidase</fullName>
        <ecNumber evidence="3">3.2.1.31</ecNumber>
    </recommendedName>
</protein>
<dbReference type="PANTHER" id="PTHR10066:SF67">
    <property type="entry name" value="BETA-GLUCURONIDASE"/>
    <property type="match status" value="1"/>
</dbReference>
<gene>
    <name evidence="11" type="ORF">BXYJ_LOCUS13300</name>
</gene>
<dbReference type="Gene3D" id="2.60.40.10">
    <property type="entry name" value="Immunoglobulins"/>
    <property type="match status" value="1"/>
</dbReference>
<dbReference type="GO" id="GO:0030246">
    <property type="term" value="F:carbohydrate binding"/>
    <property type="evidence" value="ECO:0007669"/>
    <property type="project" value="TreeGrafter"/>
</dbReference>
<proteinExistence type="inferred from homology"/>
<dbReference type="InterPro" id="IPR006101">
    <property type="entry name" value="Glyco_hydro_2"/>
</dbReference>
<dbReference type="Pfam" id="PF02837">
    <property type="entry name" value="Glyco_hydro_2_N"/>
    <property type="match status" value="1"/>
</dbReference>
<comment type="similarity">
    <text evidence="2">Belongs to the glycosyl hydrolase 2 family.</text>
</comment>
<keyword evidence="5" id="KW-0378">Hydrolase</keyword>
<comment type="function">
    <text evidence="1">Plays an important role in the degradation of dermatan and keratan sulfates.</text>
</comment>
<evidence type="ECO:0000256" key="4">
    <source>
        <dbReference type="ARBA" id="ARBA00016205"/>
    </source>
</evidence>
<evidence type="ECO:0000256" key="5">
    <source>
        <dbReference type="ARBA" id="ARBA00022801"/>
    </source>
</evidence>
<evidence type="ECO:0000256" key="6">
    <source>
        <dbReference type="ARBA" id="ARBA00023295"/>
    </source>
</evidence>
<dbReference type="AlphaFoldDB" id="A0A7I8XQ02"/>
<reference evidence="11" key="1">
    <citation type="submission" date="2020-09" db="EMBL/GenBank/DDBJ databases">
        <authorList>
            <person name="Kikuchi T."/>
        </authorList>
    </citation>
    <scope>NUCLEOTIDE SEQUENCE</scope>
    <source>
        <strain evidence="11">Ka4C1</strain>
    </source>
</reference>
<dbReference type="Gene3D" id="2.60.120.260">
    <property type="entry name" value="Galactose-binding domain-like"/>
    <property type="match status" value="1"/>
</dbReference>
<dbReference type="SUPFAM" id="SSF51445">
    <property type="entry name" value="(Trans)glycosidases"/>
    <property type="match status" value="1"/>
</dbReference>
<feature type="chain" id="PRO_5035385172" description="Beta-glucuronidase" evidence="7">
    <location>
        <begin position="22"/>
        <end position="616"/>
    </location>
</feature>
<dbReference type="Pfam" id="PF02836">
    <property type="entry name" value="Glyco_hydro_2_C"/>
    <property type="match status" value="1"/>
</dbReference>
<organism evidence="11 12">
    <name type="scientific">Bursaphelenchus xylophilus</name>
    <name type="common">Pinewood nematode worm</name>
    <name type="synonym">Aphelenchoides xylophilus</name>
    <dbReference type="NCBI Taxonomy" id="6326"/>
    <lineage>
        <taxon>Eukaryota</taxon>
        <taxon>Metazoa</taxon>
        <taxon>Ecdysozoa</taxon>
        <taxon>Nematoda</taxon>
        <taxon>Chromadorea</taxon>
        <taxon>Rhabditida</taxon>
        <taxon>Tylenchina</taxon>
        <taxon>Tylenchomorpha</taxon>
        <taxon>Aphelenchoidea</taxon>
        <taxon>Aphelenchoididae</taxon>
        <taxon>Bursaphelenchus</taxon>
    </lineage>
</organism>
<keyword evidence="12" id="KW-1185">Reference proteome</keyword>
<dbReference type="PANTHER" id="PTHR10066">
    <property type="entry name" value="BETA-GLUCURONIDASE"/>
    <property type="match status" value="1"/>
</dbReference>
<dbReference type="EMBL" id="CAJFDI010000005">
    <property type="protein sequence ID" value="CAD5233209.1"/>
    <property type="molecule type" value="Genomic_DNA"/>
</dbReference>
<dbReference type="InterPro" id="IPR006103">
    <property type="entry name" value="Glyco_hydro_2_cat"/>
</dbReference>
<dbReference type="Proteomes" id="UP000659654">
    <property type="component" value="Unassembled WGS sequence"/>
</dbReference>
<evidence type="ECO:0000313" key="12">
    <source>
        <dbReference type="Proteomes" id="UP000659654"/>
    </source>
</evidence>
<evidence type="ECO:0000256" key="2">
    <source>
        <dbReference type="ARBA" id="ARBA00007401"/>
    </source>
</evidence>
<evidence type="ECO:0000256" key="7">
    <source>
        <dbReference type="SAM" id="SignalP"/>
    </source>
</evidence>
<dbReference type="EMBL" id="CAJFCV020000005">
    <property type="protein sequence ID" value="CAG9126881.1"/>
    <property type="molecule type" value="Genomic_DNA"/>
</dbReference>
<sequence length="616" mass="71593">MCRRSVGVVVCLIFSDVGVTGLLYPQQNSVRGLDSLDGLWDFVREPTFATDLGLKNRWYLKVLSSFENATKVPVPTAYNDLFAHREVRDHIGWVWYQKVYQTPHSRSQKRLILRFGSVNYNSNVYINGILLSTHTGGHLPFEVEMPKADEYIITVAVNNTLHTGSVPPGAYEYVPMKNVSFIWQKPGFDFFNYAGILRPVVVQVLGVAYLERLRLWSEKPNILKYDLKVNGKADVKILLTLFDPLGQKIESVTYPAKFTAVDDVQLWWPRGYGKANLYRVKLYWNETIVDEYTETFGFRFLEFKEKKLHVNGVPFYCMGFGMHEDFELHGRGFNPVVMTKDLNMFEWTNANCYRTSHYPYSEERAYEADRRGIMVITETPAVGLEFYTNEVLLLHKKMIKDMIERDFNHPSVFAWSLANEPWTEKPNCREHFQEVAKYAKNEDPTRPITVVYGPTNPNDDSTKTAEFADFIGINFYPGWYQDMGHPEVIPERTYDLILTWNKHFPNKPVLITEYGGEALPGMYSEPGFAGSEQYQMELIRGNFEAFEQLRGEGRIFGEMLWNFADFMTAPHITRLMGNHKGVFTRERQPKMAAYLMKERYGKFRTIYEEKLKINKM</sequence>
<dbReference type="SMR" id="A0A7I8XQ02"/>
<feature type="domain" description="Glycoside hydrolase family 2 catalytic" evidence="9">
    <location>
        <begin position="302"/>
        <end position="603"/>
    </location>
</feature>
<name>A0A7I8XQ02_BURXY</name>
<evidence type="ECO:0000313" key="11">
    <source>
        <dbReference type="EMBL" id="CAD5233209.1"/>
    </source>
</evidence>
<dbReference type="GO" id="GO:0005615">
    <property type="term" value="C:extracellular space"/>
    <property type="evidence" value="ECO:0007669"/>
    <property type="project" value="TreeGrafter"/>
</dbReference>
<dbReference type="Proteomes" id="UP000582659">
    <property type="component" value="Unassembled WGS sequence"/>
</dbReference>
<feature type="domain" description="Glycosyl hydrolases family 2 sugar binding" evidence="10">
    <location>
        <begin position="34"/>
        <end position="201"/>
    </location>
</feature>
<evidence type="ECO:0000259" key="10">
    <source>
        <dbReference type="Pfam" id="PF02837"/>
    </source>
</evidence>
<dbReference type="GO" id="GO:0019391">
    <property type="term" value="P:glucuronoside catabolic process"/>
    <property type="evidence" value="ECO:0007669"/>
    <property type="project" value="TreeGrafter"/>
</dbReference>
<evidence type="ECO:0000259" key="8">
    <source>
        <dbReference type="Pfam" id="PF00703"/>
    </source>
</evidence>
<dbReference type="Gene3D" id="3.20.20.80">
    <property type="entry name" value="Glycosidases"/>
    <property type="match status" value="1"/>
</dbReference>
<feature type="domain" description="Glycoside hydrolase family 2 immunoglobulin-like beta-sandwich" evidence="8">
    <location>
        <begin position="229"/>
        <end position="299"/>
    </location>
</feature>
<comment type="caution">
    <text evidence="11">The sequence shown here is derived from an EMBL/GenBank/DDBJ whole genome shotgun (WGS) entry which is preliminary data.</text>
</comment>
<evidence type="ECO:0000256" key="3">
    <source>
        <dbReference type="ARBA" id="ARBA00012761"/>
    </source>
</evidence>
<dbReference type="EC" id="3.2.1.31" evidence="3"/>
<feature type="signal peptide" evidence="7">
    <location>
        <begin position="1"/>
        <end position="21"/>
    </location>
</feature>
<dbReference type="InterPro" id="IPR006104">
    <property type="entry name" value="Glyco_hydro_2_N"/>
</dbReference>
<keyword evidence="6" id="KW-0326">Glycosidase</keyword>
<dbReference type="InterPro" id="IPR008979">
    <property type="entry name" value="Galactose-bd-like_sf"/>
</dbReference>
<dbReference type="InterPro" id="IPR036156">
    <property type="entry name" value="Beta-gal/glucu_dom_sf"/>
</dbReference>
<accession>A0A7I8XQ02</accession>
<keyword evidence="7" id="KW-0732">Signal</keyword>
<dbReference type="GO" id="GO:0004566">
    <property type="term" value="F:beta-glucuronidase activity"/>
    <property type="evidence" value="ECO:0007669"/>
    <property type="project" value="UniProtKB-EC"/>
</dbReference>
<evidence type="ECO:0000259" key="9">
    <source>
        <dbReference type="Pfam" id="PF02836"/>
    </source>
</evidence>
<evidence type="ECO:0000256" key="1">
    <source>
        <dbReference type="ARBA" id="ARBA00003025"/>
    </source>
</evidence>
<dbReference type="SUPFAM" id="SSF49785">
    <property type="entry name" value="Galactose-binding domain-like"/>
    <property type="match status" value="1"/>
</dbReference>
<dbReference type="SUPFAM" id="SSF49303">
    <property type="entry name" value="beta-Galactosidase/glucuronidase domain"/>
    <property type="match status" value="1"/>
</dbReference>
<dbReference type="InterPro" id="IPR006102">
    <property type="entry name" value="Ig-like_GH2"/>
</dbReference>
<dbReference type="PRINTS" id="PR00132">
    <property type="entry name" value="GLHYDRLASE2"/>
</dbReference>
<dbReference type="InterPro" id="IPR013783">
    <property type="entry name" value="Ig-like_fold"/>
</dbReference>
<dbReference type="InterPro" id="IPR017853">
    <property type="entry name" value="GH"/>
</dbReference>
<dbReference type="Pfam" id="PF00703">
    <property type="entry name" value="Glyco_hydro_2"/>
    <property type="match status" value="1"/>
</dbReference>
<dbReference type="FunFam" id="3.20.20.80:FF:000080">
    <property type="entry name" value="Beta-glucuronidase UidA"/>
    <property type="match status" value="1"/>
</dbReference>